<evidence type="ECO:0000313" key="4">
    <source>
        <dbReference type="Proteomes" id="UP000029015"/>
    </source>
</evidence>
<dbReference type="GO" id="GO:0043908">
    <property type="term" value="F:Ser(Gly)-tRNA(Ala) hydrolase activity"/>
    <property type="evidence" value="ECO:0007669"/>
    <property type="project" value="UniProtKB-UniRule"/>
</dbReference>
<keyword evidence="4" id="KW-1185">Reference proteome</keyword>
<dbReference type="GO" id="GO:0051500">
    <property type="term" value="F:D-tyrosyl-tRNA(Tyr) deacylase activity"/>
    <property type="evidence" value="ECO:0007669"/>
    <property type="project" value="TreeGrafter"/>
</dbReference>
<dbReference type="SUPFAM" id="SSF69500">
    <property type="entry name" value="DTD-like"/>
    <property type="match status" value="1"/>
</dbReference>
<dbReference type="GO" id="GO:0005737">
    <property type="term" value="C:cytoplasm"/>
    <property type="evidence" value="ECO:0007669"/>
    <property type="project" value="UniProtKB-SubCell"/>
</dbReference>
<dbReference type="STRING" id="1437605.AB656_01000"/>
<dbReference type="GO" id="GO:0019478">
    <property type="term" value="P:D-amino acid catabolic process"/>
    <property type="evidence" value="ECO:0007669"/>
    <property type="project" value="UniProtKB-UniRule"/>
</dbReference>
<name>A0A086YZS5_9BIFI</name>
<gene>
    <name evidence="2" type="primary">dtd</name>
    <name evidence="3" type="ORF">BACT_0475</name>
</gene>
<comment type="catalytic activity">
    <reaction evidence="2">
        <text>a D-aminoacyl-tRNA + H2O = a tRNA + a D-alpha-amino acid + H(+)</text>
        <dbReference type="Rhea" id="RHEA:13953"/>
        <dbReference type="Rhea" id="RHEA-COMP:10123"/>
        <dbReference type="Rhea" id="RHEA-COMP:10124"/>
        <dbReference type="ChEBI" id="CHEBI:15377"/>
        <dbReference type="ChEBI" id="CHEBI:15378"/>
        <dbReference type="ChEBI" id="CHEBI:59871"/>
        <dbReference type="ChEBI" id="CHEBI:78442"/>
        <dbReference type="ChEBI" id="CHEBI:79333"/>
        <dbReference type="EC" id="3.1.1.96"/>
    </reaction>
</comment>
<keyword evidence="2" id="KW-0378">Hydrolase</keyword>
<dbReference type="KEGG" id="bact:AB656_01000"/>
<accession>A0A086YZS5</accession>
<dbReference type="InterPro" id="IPR023509">
    <property type="entry name" value="DTD-like_sf"/>
</dbReference>
<sequence length="161" mass="17301">MKIIVQRVSEAGVDVVDEISGKPDTSFEEQRIGHGLLLLVGVADSDGDAQVEYAARKIANMRIFGDEVGKMNKSVLDVGGQVLSVSQFTLFADIKKGNRPSFVDSGEPGNAKAIWEQLNRALEGHGLAVKTGRFGAHMRVRLLNDGPVTIPIDTDLLMAGK</sequence>
<dbReference type="GO" id="GO:0106026">
    <property type="term" value="F:Gly-tRNA(Ala) deacylase activity"/>
    <property type="evidence" value="ECO:0007669"/>
    <property type="project" value="UniProtKB-UniRule"/>
</dbReference>
<dbReference type="EC" id="3.1.1.96" evidence="2"/>
<comment type="subunit">
    <text evidence="2">Homodimer.</text>
</comment>
<dbReference type="PANTHER" id="PTHR10472:SF5">
    <property type="entry name" value="D-AMINOACYL-TRNA DEACYLASE 1"/>
    <property type="match status" value="1"/>
</dbReference>
<keyword evidence="2" id="KW-0694">RNA-binding</keyword>
<reference evidence="3 4" key="1">
    <citation type="submission" date="2014-03" db="EMBL/GenBank/DDBJ databases">
        <title>Genomics of Bifidobacteria.</title>
        <authorList>
            <person name="Ventura M."/>
            <person name="Milani C."/>
            <person name="Lugli G.A."/>
        </authorList>
    </citation>
    <scope>NUCLEOTIDE SEQUENCE [LARGE SCALE GENOMIC DNA]</scope>
    <source>
        <strain evidence="3 4">DSM 22766</strain>
    </source>
</reference>
<protein>
    <recommendedName>
        <fullName evidence="2">D-aminoacyl-tRNA deacylase</fullName>
        <shortName evidence="2">DTD</shortName>
        <ecNumber evidence="2">3.1.1.96</ecNumber>
    </recommendedName>
    <alternativeName>
        <fullName evidence="2">Gly-tRNA(Ala) deacylase</fullName>
        <ecNumber evidence="2">3.1.1.-</ecNumber>
    </alternativeName>
</protein>
<dbReference type="eggNOG" id="COG1490">
    <property type="taxonomic scope" value="Bacteria"/>
</dbReference>
<dbReference type="PATRIC" id="fig|1437605.7.peg.200"/>
<comment type="function">
    <text evidence="2">An aminoacyl-tRNA editing enzyme that deacylates mischarged D-aminoacyl-tRNAs. Also deacylates mischarged glycyl-tRNA(Ala), protecting cells against glycine mischarging by AlaRS. Acts via tRNA-based rather than protein-based catalysis; rejects L-amino acids rather than detecting D-amino acids in the active site. By recycling D-aminoacyl-tRNA to D-amino acids and free tRNA molecules, this enzyme counteracts the toxicity associated with the formation of D-aminoacyl-tRNA entities in vivo and helps enforce protein L-homochirality.</text>
</comment>
<evidence type="ECO:0000313" key="3">
    <source>
        <dbReference type="EMBL" id="KFI39775.1"/>
    </source>
</evidence>
<organism evidence="3 4">
    <name type="scientific">Bifidobacterium actinocoloniiforme DSM 22766</name>
    <dbReference type="NCBI Taxonomy" id="1437605"/>
    <lineage>
        <taxon>Bacteria</taxon>
        <taxon>Bacillati</taxon>
        <taxon>Actinomycetota</taxon>
        <taxon>Actinomycetes</taxon>
        <taxon>Bifidobacteriales</taxon>
        <taxon>Bifidobacteriaceae</taxon>
        <taxon>Bifidobacterium</taxon>
    </lineage>
</organism>
<dbReference type="NCBIfam" id="TIGR00256">
    <property type="entry name" value="D-aminoacyl-tRNA deacylase"/>
    <property type="match status" value="1"/>
</dbReference>
<dbReference type="GO" id="GO:0000049">
    <property type="term" value="F:tRNA binding"/>
    <property type="evidence" value="ECO:0007669"/>
    <property type="project" value="UniProtKB-UniRule"/>
</dbReference>
<keyword evidence="2" id="KW-0963">Cytoplasm</keyword>
<comment type="caution">
    <text evidence="3">The sequence shown here is derived from an EMBL/GenBank/DDBJ whole genome shotgun (WGS) entry which is preliminary data.</text>
</comment>
<evidence type="ECO:0000256" key="1">
    <source>
        <dbReference type="ARBA" id="ARBA00009673"/>
    </source>
</evidence>
<dbReference type="OrthoDB" id="9801395at2"/>
<dbReference type="EC" id="3.1.1.-" evidence="2"/>
<dbReference type="PANTHER" id="PTHR10472">
    <property type="entry name" value="D-TYROSYL-TRNA TYR DEACYLASE"/>
    <property type="match status" value="1"/>
</dbReference>
<dbReference type="RefSeq" id="WP_033504622.1">
    <property type="nucleotide sequence ID" value="NZ_CP011786.1"/>
</dbReference>
<proteinExistence type="inferred from homology"/>
<dbReference type="FunFam" id="3.50.80.10:FF:000001">
    <property type="entry name" value="D-aminoacyl-tRNA deacylase"/>
    <property type="match status" value="1"/>
</dbReference>
<dbReference type="EMBL" id="JGYK01000001">
    <property type="protein sequence ID" value="KFI39775.1"/>
    <property type="molecule type" value="Genomic_DNA"/>
</dbReference>
<dbReference type="Pfam" id="PF02580">
    <property type="entry name" value="Tyr_Deacylase"/>
    <property type="match status" value="1"/>
</dbReference>
<feature type="short sequence motif" description="Gly-cisPro motif, important for rejection of L-amino acids" evidence="2">
    <location>
        <begin position="146"/>
        <end position="147"/>
    </location>
</feature>
<dbReference type="Gene3D" id="3.50.80.10">
    <property type="entry name" value="D-tyrosyl-tRNA(Tyr) deacylase"/>
    <property type="match status" value="1"/>
</dbReference>
<dbReference type="AlphaFoldDB" id="A0A086YZS5"/>
<dbReference type="Proteomes" id="UP000029015">
    <property type="component" value="Unassembled WGS sequence"/>
</dbReference>
<dbReference type="InterPro" id="IPR003732">
    <property type="entry name" value="Daa-tRNA_deacyls_DTD"/>
</dbReference>
<comment type="catalytic activity">
    <reaction evidence="2">
        <text>glycyl-tRNA(Ala) + H2O = tRNA(Ala) + glycine + H(+)</text>
        <dbReference type="Rhea" id="RHEA:53744"/>
        <dbReference type="Rhea" id="RHEA-COMP:9657"/>
        <dbReference type="Rhea" id="RHEA-COMP:13640"/>
        <dbReference type="ChEBI" id="CHEBI:15377"/>
        <dbReference type="ChEBI" id="CHEBI:15378"/>
        <dbReference type="ChEBI" id="CHEBI:57305"/>
        <dbReference type="ChEBI" id="CHEBI:78442"/>
        <dbReference type="ChEBI" id="CHEBI:78522"/>
    </reaction>
</comment>
<comment type="subcellular location">
    <subcellularLocation>
        <location evidence="2">Cytoplasm</location>
    </subcellularLocation>
</comment>
<comment type="similarity">
    <text evidence="1 2">Belongs to the DTD family.</text>
</comment>
<keyword evidence="2" id="KW-0820">tRNA-binding</keyword>
<dbReference type="HAMAP" id="MF_00518">
    <property type="entry name" value="Deacylase_Dtd"/>
    <property type="match status" value="1"/>
</dbReference>
<evidence type="ECO:0000256" key="2">
    <source>
        <dbReference type="HAMAP-Rule" id="MF_00518"/>
    </source>
</evidence>
<comment type="domain">
    <text evidence="2">A Gly-cisPro motif from one monomer fits into the active site of the other monomer to allow specific chiral rejection of L-amino acids.</text>
</comment>